<dbReference type="PRINTS" id="PR00400">
    <property type="entry name" value="TETREPRESSOR"/>
</dbReference>
<proteinExistence type="predicted"/>
<dbReference type="InterPro" id="IPR001647">
    <property type="entry name" value="HTH_TetR"/>
</dbReference>
<evidence type="ECO:0000256" key="5">
    <source>
        <dbReference type="PROSITE-ProRule" id="PRU00335"/>
    </source>
</evidence>
<dbReference type="Gene3D" id="1.10.10.60">
    <property type="entry name" value="Homeodomain-like"/>
    <property type="match status" value="1"/>
</dbReference>
<dbReference type="Pfam" id="PF02909">
    <property type="entry name" value="TetR_C_1"/>
    <property type="match status" value="1"/>
</dbReference>
<dbReference type="GO" id="GO:0046677">
    <property type="term" value="P:response to antibiotic"/>
    <property type="evidence" value="ECO:0007669"/>
    <property type="project" value="InterPro"/>
</dbReference>
<feature type="DNA-binding region" description="H-T-H motif" evidence="5">
    <location>
        <begin position="50"/>
        <end position="69"/>
    </location>
</feature>
<dbReference type="GO" id="GO:0045892">
    <property type="term" value="P:negative regulation of DNA-templated transcription"/>
    <property type="evidence" value="ECO:0007669"/>
    <property type="project" value="InterPro"/>
</dbReference>
<sequence length="248" mass="26600">MTESDAARFVRLLWRVPEPSRRGPKSRLDVDTVVAAAIRIADAEGLAAATIRRIAEEVGASRMAVYTYADGKERLLDLMTDAVNAEVHAAGPIDQPWPQSVRELADRNLAAHRAHPWLTDAPLESPVLGPGTVGKYETELAVFDGLGLDDVPMDLCLNQVLGFVRGTARDEAARRPDPATPAQWWADYGAALAAVIDPADYPLASRVGTAAGEAMGAAHDGDAAYVFGLDRLVDGLVRYVDQVRSESS</sequence>
<keyword evidence="3 5" id="KW-0238">DNA-binding</keyword>
<dbReference type="Pfam" id="PF00440">
    <property type="entry name" value="TetR_N"/>
    <property type="match status" value="1"/>
</dbReference>
<dbReference type="GO" id="GO:0003677">
    <property type="term" value="F:DNA binding"/>
    <property type="evidence" value="ECO:0007669"/>
    <property type="project" value="UniProtKB-UniRule"/>
</dbReference>
<keyword evidence="8" id="KW-1185">Reference proteome</keyword>
<keyword evidence="1" id="KW-0678">Repressor</keyword>
<dbReference type="InterPro" id="IPR036271">
    <property type="entry name" value="Tet_transcr_reg_TetR-rel_C_sf"/>
</dbReference>
<dbReference type="EMBL" id="JAUTIX010000001">
    <property type="protein sequence ID" value="MDP0396541.1"/>
    <property type="molecule type" value="Genomic_DNA"/>
</dbReference>
<evidence type="ECO:0000259" key="6">
    <source>
        <dbReference type="PROSITE" id="PS50977"/>
    </source>
</evidence>
<dbReference type="InterPro" id="IPR004111">
    <property type="entry name" value="Repressor_TetR_C"/>
</dbReference>
<evidence type="ECO:0000256" key="2">
    <source>
        <dbReference type="ARBA" id="ARBA00023015"/>
    </source>
</evidence>
<dbReference type="SUPFAM" id="SSF46689">
    <property type="entry name" value="Homeodomain-like"/>
    <property type="match status" value="1"/>
</dbReference>
<evidence type="ECO:0000256" key="3">
    <source>
        <dbReference type="ARBA" id="ARBA00023125"/>
    </source>
</evidence>
<keyword evidence="4" id="KW-0804">Transcription</keyword>
<reference evidence="7" key="1">
    <citation type="submission" date="2023-08" db="EMBL/GenBank/DDBJ databases">
        <title>The draft genome of Tsukamurella strandjordii strain 050030.</title>
        <authorList>
            <person name="Zhao F."/>
            <person name="Feng Y."/>
            <person name="Zong Z."/>
        </authorList>
    </citation>
    <scope>NUCLEOTIDE SEQUENCE</scope>
    <source>
        <strain evidence="7">050030</strain>
    </source>
</reference>
<dbReference type="SUPFAM" id="SSF48498">
    <property type="entry name" value="Tetracyclin repressor-like, C-terminal domain"/>
    <property type="match status" value="1"/>
</dbReference>
<dbReference type="Proteomes" id="UP001178281">
    <property type="component" value="Unassembled WGS sequence"/>
</dbReference>
<evidence type="ECO:0000256" key="1">
    <source>
        <dbReference type="ARBA" id="ARBA00022491"/>
    </source>
</evidence>
<name>A0AA90N6P0_9ACTN</name>
<dbReference type="InterPro" id="IPR003012">
    <property type="entry name" value="Tet_transcr_reg_TetR"/>
</dbReference>
<organism evidence="7 8">
    <name type="scientific">Tsukamurella strandjordii</name>
    <dbReference type="NCBI Taxonomy" id="147577"/>
    <lineage>
        <taxon>Bacteria</taxon>
        <taxon>Bacillati</taxon>
        <taxon>Actinomycetota</taxon>
        <taxon>Actinomycetes</taxon>
        <taxon>Mycobacteriales</taxon>
        <taxon>Tsukamurellaceae</taxon>
        <taxon>Tsukamurella</taxon>
    </lineage>
</organism>
<evidence type="ECO:0000313" key="8">
    <source>
        <dbReference type="Proteomes" id="UP001178281"/>
    </source>
</evidence>
<dbReference type="RefSeq" id="WP_220656408.1">
    <property type="nucleotide sequence ID" value="NZ_JAUTIX010000001.1"/>
</dbReference>
<dbReference type="PROSITE" id="PS50977">
    <property type="entry name" value="HTH_TETR_2"/>
    <property type="match status" value="1"/>
</dbReference>
<feature type="domain" description="HTH tetR-type" evidence="6">
    <location>
        <begin position="27"/>
        <end position="87"/>
    </location>
</feature>
<dbReference type="Gene3D" id="1.10.357.10">
    <property type="entry name" value="Tetracycline Repressor, domain 2"/>
    <property type="match status" value="1"/>
</dbReference>
<protein>
    <submittedName>
        <fullName evidence="7">TetR/AcrR family transcriptional regulator</fullName>
    </submittedName>
</protein>
<dbReference type="AlphaFoldDB" id="A0AA90N6P0"/>
<dbReference type="InterPro" id="IPR009057">
    <property type="entry name" value="Homeodomain-like_sf"/>
</dbReference>
<keyword evidence="2" id="KW-0805">Transcription regulation</keyword>
<accession>A0AA90N6P0</accession>
<comment type="caution">
    <text evidence="7">The sequence shown here is derived from an EMBL/GenBank/DDBJ whole genome shotgun (WGS) entry which is preliminary data.</text>
</comment>
<evidence type="ECO:0000256" key="4">
    <source>
        <dbReference type="ARBA" id="ARBA00023163"/>
    </source>
</evidence>
<evidence type="ECO:0000313" key="7">
    <source>
        <dbReference type="EMBL" id="MDP0396541.1"/>
    </source>
</evidence>
<gene>
    <name evidence="7" type="ORF">Q7X28_01245</name>
</gene>